<feature type="active site" description="Schiff-base intermediate with substrate" evidence="12">
    <location>
        <position position="249"/>
    </location>
</feature>
<feature type="binding site" evidence="15">
    <location>
        <position position="234"/>
    </location>
    <ligand>
        <name>Mg(2+)</name>
        <dbReference type="ChEBI" id="CHEBI:18420"/>
    </ligand>
</feature>
<dbReference type="UniPathway" id="UPA00251">
    <property type="reaction ID" value="UER00318"/>
</dbReference>
<dbReference type="AlphaFoldDB" id="A0A1G6RII4"/>
<dbReference type="InterPro" id="IPR013785">
    <property type="entry name" value="Aldolase_TIM"/>
</dbReference>
<gene>
    <name evidence="18" type="ORF">SAMN04489866_10137</name>
</gene>
<comment type="cofactor">
    <cofactor evidence="1">
        <name>Zn(2+)</name>
        <dbReference type="ChEBI" id="CHEBI:29105"/>
    </cofactor>
</comment>
<keyword evidence="14" id="KW-0479">Metal-binding</keyword>
<evidence type="ECO:0000256" key="9">
    <source>
        <dbReference type="ARBA" id="ARBA00023244"/>
    </source>
</evidence>
<evidence type="ECO:0000256" key="16">
    <source>
        <dbReference type="RuleBase" id="RU000515"/>
    </source>
</evidence>
<dbReference type="Proteomes" id="UP000198995">
    <property type="component" value="Unassembled WGS sequence"/>
</dbReference>
<feature type="binding site" evidence="13">
    <location>
        <position position="205"/>
    </location>
    <ligand>
        <name>5-aminolevulinate</name>
        <dbReference type="ChEBI" id="CHEBI:356416"/>
        <label>1</label>
    </ligand>
</feature>
<dbReference type="GO" id="GO:0008270">
    <property type="term" value="F:zinc ion binding"/>
    <property type="evidence" value="ECO:0007669"/>
    <property type="project" value="TreeGrafter"/>
</dbReference>
<reference evidence="18 19" key="1">
    <citation type="submission" date="2016-10" db="EMBL/GenBank/DDBJ databases">
        <authorList>
            <person name="de Groot N.N."/>
        </authorList>
    </citation>
    <scope>NUCLEOTIDE SEQUENCE [LARGE SCALE GENOMIC DNA]</scope>
    <source>
        <strain evidence="18 19">DSM 20475</strain>
    </source>
</reference>
<dbReference type="PRINTS" id="PR00144">
    <property type="entry name" value="DALDHYDRTASE"/>
</dbReference>
<dbReference type="GO" id="GO:0006782">
    <property type="term" value="P:protoporphyrinogen IX biosynthetic process"/>
    <property type="evidence" value="ECO:0007669"/>
    <property type="project" value="UniProtKB-UniPathway"/>
</dbReference>
<keyword evidence="14" id="KW-0862">Zinc</keyword>
<dbReference type="GO" id="GO:0004655">
    <property type="term" value="F:porphobilinogen synthase activity"/>
    <property type="evidence" value="ECO:0007669"/>
    <property type="project" value="UniProtKB-EC"/>
</dbReference>
<dbReference type="EMBL" id="FNAF01000001">
    <property type="protein sequence ID" value="SDD04470.1"/>
    <property type="molecule type" value="Genomic_DNA"/>
</dbReference>
<dbReference type="NCBIfam" id="NF006762">
    <property type="entry name" value="PRK09283.1"/>
    <property type="match status" value="1"/>
</dbReference>
<feature type="binding site" evidence="14">
    <location>
        <position position="121"/>
    </location>
    <ligand>
        <name>Zn(2+)</name>
        <dbReference type="ChEBI" id="CHEBI:29105"/>
        <note>catalytic</note>
    </ligand>
</feature>
<evidence type="ECO:0000256" key="7">
    <source>
        <dbReference type="ARBA" id="ARBA00023133"/>
    </source>
</evidence>
<dbReference type="SMART" id="SM01004">
    <property type="entry name" value="ALAD"/>
    <property type="match status" value="1"/>
</dbReference>
<dbReference type="EC" id="4.2.1.24" evidence="5 16"/>
<feature type="active site" description="Schiff-base intermediate with substrate" evidence="12">
    <location>
        <position position="195"/>
    </location>
</feature>
<keyword evidence="9 16" id="KW-0627">Porphyrin biosynthesis</keyword>
<dbReference type="InterPro" id="IPR030656">
    <property type="entry name" value="ALAD_AS"/>
</dbReference>
<keyword evidence="15" id="KW-0460">Magnesium</keyword>
<dbReference type="Pfam" id="PF00490">
    <property type="entry name" value="ALAD"/>
    <property type="match status" value="1"/>
</dbReference>
<organism evidence="18 19">
    <name type="scientific">Peptococcus niger</name>
    <dbReference type="NCBI Taxonomy" id="2741"/>
    <lineage>
        <taxon>Bacteria</taxon>
        <taxon>Bacillati</taxon>
        <taxon>Bacillota</taxon>
        <taxon>Clostridia</taxon>
        <taxon>Eubacteriales</taxon>
        <taxon>Peptococcaceae</taxon>
        <taxon>Peptococcus</taxon>
    </lineage>
</organism>
<evidence type="ECO:0000313" key="18">
    <source>
        <dbReference type="EMBL" id="SDD04470.1"/>
    </source>
</evidence>
<evidence type="ECO:0000256" key="11">
    <source>
        <dbReference type="ARBA" id="ARBA00047651"/>
    </source>
</evidence>
<evidence type="ECO:0000256" key="3">
    <source>
        <dbReference type="ARBA" id="ARBA00008055"/>
    </source>
</evidence>
<feature type="binding site" evidence="13">
    <location>
        <position position="314"/>
    </location>
    <ligand>
        <name>5-aminolevulinate</name>
        <dbReference type="ChEBI" id="CHEBI:356416"/>
        <label>2</label>
    </ligand>
</feature>
<comment type="subunit">
    <text evidence="4 16">Homooctamer.</text>
</comment>
<feature type="binding site" evidence="13">
    <location>
        <position position="217"/>
    </location>
    <ligand>
        <name>5-aminolevulinate</name>
        <dbReference type="ChEBI" id="CHEBI:356416"/>
        <label>1</label>
    </ligand>
</feature>
<keyword evidence="7" id="KW-0350">Heme biosynthesis</keyword>
<feature type="binding site" evidence="13">
    <location>
        <position position="275"/>
    </location>
    <ligand>
        <name>5-aminolevulinate</name>
        <dbReference type="ChEBI" id="CHEBI:356416"/>
        <label>2</label>
    </ligand>
</feature>
<dbReference type="PANTHER" id="PTHR11458">
    <property type="entry name" value="DELTA-AMINOLEVULINIC ACID DEHYDRATASE"/>
    <property type="match status" value="1"/>
</dbReference>
<name>A0A1G6RII4_PEPNI</name>
<comment type="function">
    <text evidence="10">Catalyzes an early step in the biosynthesis of tetrapyrroles. Binds two molecules of 5-aminolevulinate per subunit, each at a distinct site, and catalyzes their condensation to form porphobilinogen.</text>
</comment>
<evidence type="ECO:0000256" key="10">
    <source>
        <dbReference type="ARBA" id="ARBA00025628"/>
    </source>
</evidence>
<evidence type="ECO:0000256" key="17">
    <source>
        <dbReference type="RuleBase" id="RU004161"/>
    </source>
</evidence>
<evidence type="ECO:0000256" key="14">
    <source>
        <dbReference type="PIRSR" id="PIRSR001415-3"/>
    </source>
</evidence>
<evidence type="ECO:0000256" key="15">
    <source>
        <dbReference type="PIRSR" id="PIRSR001415-5"/>
    </source>
</evidence>
<feature type="binding site" evidence="14">
    <location>
        <position position="119"/>
    </location>
    <ligand>
        <name>Zn(2+)</name>
        <dbReference type="ChEBI" id="CHEBI:29105"/>
        <note>catalytic</note>
    </ligand>
</feature>
<dbReference type="PANTHER" id="PTHR11458:SF0">
    <property type="entry name" value="DELTA-AMINOLEVULINIC ACID DEHYDRATASE"/>
    <property type="match status" value="1"/>
</dbReference>
<proteinExistence type="inferred from homology"/>
<dbReference type="PIRSF" id="PIRSF001415">
    <property type="entry name" value="Porphbilin_synth"/>
    <property type="match status" value="1"/>
</dbReference>
<dbReference type="RefSeq" id="WP_091790741.1">
    <property type="nucleotide sequence ID" value="NZ_FNAF01000001.1"/>
</dbReference>
<protein>
    <recommendedName>
        <fullName evidence="6 16">Delta-aminolevulinic acid dehydratase</fullName>
        <ecNumber evidence="5 16">4.2.1.24</ecNumber>
    </recommendedName>
</protein>
<dbReference type="SUPFAM" id="SSF51569">
    <property type="entry name" value="Aldolase"/>
    <property type="match status" value="1"/>
</dbReference>
<evidence type="ECO:0000256" key="1">
    <source>
        <dbReference type="ARBA" id="ARBA00001947"/>
    </source>
</evidence>
<dbReference type="PROSITE" id="PS00169">
    <property type="entry name" value="D_ALA_DEHYDRATASE"/>
    <property type="match status" value="1"/>
</dbReference>
<keyword evidence="19" id="KW-1185">Reference proteome</keyword>
<evidence type="ECO:0000313" key="19">
    <source>
        <dbReference type="Proteomes" id="UP000198995"/>
    </source>
</evidence>
<comment type="pathway">
    <text evidence="2">Porphyrin-containing compound metabolism; protoporphyrin-IX biosynthesis; coproporphyrinogen-III from 5-aminolevulinate: step 1/4.</text>
</comment>
<dbReference type="STRING" id="2741.SAMN04489866_10137"/>
<feature type="binding site" evidence="14">
    <location>
        <position position="129"/>
    </location>
    <ligand>
        <name>Zn(2+)</name>
        <dbReference type="ChEBI" id="CHEBI:29105"/>
        <note>catalytic</note>
    </ligand>
</feature>
<evidence type="ECO:0000256" key="5">
    <source>
        <dbReference type="ARBA" id="ARBA00012053"/>
    </source>
</evidence>
<accession>A0A1G6RII4</accession>
<dbReference type="OrthoDB" id="9805001at2"/>
<dbReference type="Gene3D" id="3.20.20.70">
    <property type="entry name" value="Aldolase class I"/>
    <property type="match status" value="1"/>
</dbReference>
<dbReference type="GO" id="GO:0005829">
    <property type="term" value="C:cytosol"/>
    <property type="evidence" value="ECO:0007669"/>
    <property type="project" value="TreeGrafter"/>
</dbReference>
<keyword evidence="8 16" id="KW-0456">Lyase</keyword>
<evidence type="ECO:0000256" key="2">
    <source>
        <dbReference type="ARBA" id="ARBA00004694"/>
    </source>
</evidence>
<evidence type="ECO:0000256" key="13">
    <source>
        <dbReference type="PIRSR" id="PIRSR001415-2"/>
    </source>
</evidence>
<dbReference type="FunFam" id="3.20.20.70:FF:000019">
    <property type="entry name" value="Delta-aminolevulinic acid dehydratase"/>
    <property type="match status" value="1"/>
</dbReference>
<dbReference type="CDD" id="cd00384">
    <property type="entry name" value="ALAD_PBGS"/>
    <property type="match status" value="1"/>
</dbReference>
<sequence>MNLTHRMRRLRRTPAIRRMVQSVYIHPEDMIYPIFVTELSDKPQEVSSMPGVWQFPLDDVLTEVDRCVNAGIEAIMLFGLPAEKDEKASQAYAQDGIVQKAIRKIRAAYPELIITTDVCLCEYTSHGHCGMIAADGDVQNDPTLTLLAKTAVSHAEAGADILSPSDMMDGRVAFIRQALDDAGYQNVSIMAHCAKFASAFFGPFRDAADSAPQFGDRKTYQMDPASGARQALEEIALDVDEGTDFIIVKPGLAYLDLVSQAAENFLQPIVTYNVSGEYAMVKAAAEKGWIDEKKVVMEMMYAFKRAGADIIITYHAIDVANWLKEEQA</sequence>
<comment type="similarity">
    <text evidence="3 17">Belongs to the ALAD family.</text>
</comment>
<evidence type="ECO:0000256" key="8">
    <source>
        <dbReference type="ARBA" id="ARBA00023239"/>
    </source>
</evidence>
<evidence type="ECO:0000256" key="6">
    <source>
        <dbReference type="ARBA" id="ARBA00020771"/>
    </source>
</evidence>
<evidence type="ECO:0000256" key="4">
    <source>
        <dbReference type="ARBA" id="ARBA00011823"/>
    </source>
</evidence>
<dbReference type="InterPro" id="IPR001731">
    <property type="entry name" value="ALAD"/>
</dbReference>
<comment type="catalytic activity">
    <reaction evidence="11 16">
        <text>2 5-aminolevulinate = porphobilinogen + 2 H2O + H(+)</text>
        <dbReference type="Rhea" id="RHEA:24064"/>
        <dbReference type="ChEBI" id="CHEBI:15377"/>
        <dbReference type="ChEBI" id="CHEBI:15378"/>
        <dbReference type="ChEBI" id="CHEBI:58126"/>
        <dbReference type="ChEBI" id="CHEBI:356416"/>
        <dbReference type="EC" id="4.2.1.24"/>
    </reaction>
</comment>
<evidence type="ECO:0000256" key="12">
    <source>
        <dbReference type="PIRSR" id="PIRSR001415-1"/>
    </source>
</evidence>